<dbReference type="OrthoDB" id="1932527at2759"/>
<dbReference type="PANTHER" id="PTHR46890:SF48">
    <property type="entry name" value="RNA-DIRECTED DNA POLYMERASE"/>
    <property type="match status" value="1"/>
</dbReference>
<dbReference type="AlphaFoldDB" id="A0A6I9SR43"/>
<dbReference type="InterPro" id="IPR052343">
    <property type="entry name" value="Retrotransposon-Effector_Assoc"/>
</dbReference>
<dbReference type="KEGG" id="sind:105157070"/>
<dbReference type="GeneID" id="105157070"/>
<protein>
    <submittedName>
        <fullName evidence="2">Uncharacterized protein LOC105157070</fullName>
    </submittedName>
</protein>
<proteinExistence type="predicted"/>
<name>A0A6I9SR43_SESIN</name>
<dbReference type="Proteomes" id="UP000504604">
    <property type="component" value="Linkage group LG3"/>
</dbReference>
<evidence type="ECO:0000313" key="1">
    <source>
        <dbReference type="Proteomes" id="UP000504604"/>
    </source>
</evidence>
<reference evidence="2" key="1">
    <citation type="submission" date="2025-08" db="UniProtKB">
        <authorList>
            <consortium name="RefSeq"/>
        </authorList>
    </citation>
    <scope>IDENTIFICATION</scope>
</reference>
<organism evidence="1 2">
    <name type="scientific">Sesamum indicum</name>
    <name type="common">Oriental sesame</name>
    <name type="synonym">Sesamum orientale</name>
    <dbReference type="NCBI Taxonomy" id="4182"/>
    <lineage>
        <taxon>Eukaryota</taxon>
        <taxon>Viridiplantae</taxon>
        <taxon>Streptophyta</taxon>
        <taxon>Embryophyta</taxon>
        <taxon>Tracheophyta</taxon>
        <taxon>Spermatophyta</taxon>
        <taxon>Magnoliopsida</taxon>
        <taxon>eudicotyledons</taxon>
        <taxon>Gunneridae</taxon>
        <taxon>Pentapetalae</taxon>
        <taxon>asterids</taxon>
        <taxon>lamiids</taxon>
        <taxon>Lamiales</taxon>
        <taxon>Pedaliaceae</taxon>
        <taxon>Sesamum</taxon>
    </lineage>
</organism>
<dbReference type="InParanoid" id="A0A6I9SR43"/>
<keyword evidence="1" id="KW-1185">Reference proteome</keyword>
<dbReference type="RefSeq" id="XP_011071666.1">
    <property type="nucleotide sequence ID" value="XM_011073364.1"/>
</dbReference>
<evidence type="ECO:0000313" key="2">
    <source>
        <dbReference type="RefSeq" id="XP_011071666.1"/>
    </source>
</evidence>
<gene>
    <name evidence="2" type="primary">LOC105157070</name>
</gene>
<dbReference type="PANTHER" id="PTHR46890">
    <property type="entry name" value="NON-LTR RETROLELEMENT REVERSE TRANSCRIPTASE-LIKE PROTEIN-RELATED"/>
    <property type="match status" value="1"/>
</dbReference>
<sequence length="195" mass="21927">MVHPITAAEVKLALLDIAEDKAPGPDGYTSDFYKVAWPIVGVQVPHAIIDFYTTGRLLNPSQTPFVSGRSISDNILLAQELFSGYNQQRYHLVVLSRWISLFGFSNKFINWIEKCVTTPSFSIGNNGTPHGFFVGARGLRQGDPKSPYLFILIMEVLNLILQQLIDQDMNFAFHWKYAPLCQVQLGFADDLLLFS</sequence>
<accession>A0A6I9SR43</accession>